<keyword evidence="3" id="KW-1185">Reference proteome</keyword>
<evidence type="ECO:0000313" key="2">
    <source>
        <dbReference type="EMBL" id="TQF14504.1"/>
    </source>
</evidence>
<reference evidence="2 3" key="1">
    <citation type="submission" date="2019-06" db="EMBL/GenBank/DDBJ databases">
        <authorList>
            <person name="Livingstone P."/>
            <person name="Whitworth D."/>
        </authorList>
    </citation>
    <scope>NUCLEOTIDE SEQUENCE [LARGE SCALE GENOMIC DNA]</scope>
    <source>
        <strain evidence="2 3">AM401</strain>
    </source>
</reference>
<dbReference type="Proteomes" id="UP000315369">
    <property type="component" value="Unassembled WGS sequence"/>
</dbReference>
<dbReference type="EMBL" id="VIFM01000067">
    <property type="protein sequence ID" value="TQF14504.1"/>
    <property type="molecule type" value="Genomic_DNA"/>
</dbReference>
<sequence>MESERKGEDGMYVSRKSVWGRTSAMLALALSLTMFGCTDNGNDDEPDGGGNPDAGVPEPDAGPPITATLTGRVTYDFVPAILTTTPIRGGMLAFAQTSVRPVRNAAVQVMRGTTVLGTATTDEDGRYQLTYTAGTGANLTLATLAKTTTPAIQVEDNTARNAIWAVSATITGGTTSRDLHAGHGWTGSSYNPSQRVAAPFAILDSMYTASRAFLAVRTVPFPPLKVNWSPNNIAERNNSGDTSTGQIGTSHFSPSENEVYVLGKEGADTDEFDNHVIVHEWGHYFESNLSRSDNPGGQHIGGDVLDPRIAFGEGYGNALSAILLPDPLYVDTSWGAGRQTAFGFDMETAAADDPTPSVFSEFSVMRLLYDIFDASSAAEASYDQVNIGLGTLYDVLVGPQKTTPALTTIGSFIHGLKAQPGVNAATLDTLAAHYQIGSIRSAFGEGDTQLAAMYTTVSSLPYNANGTLKGGKPSNQQQQNRYYVFNGTGRTVIISANSTEDVGIQALQQGTRAGFADDFLRGTESFRFSSQADRQYVLIVTGFKDSTGTYNYSVSITSP</sequence>
<organism evidence="2 3">
    <name type="scientific">Myxococcus llanfairpwllgwyngyllgogerychwyrndrobwllllantysiliogogogochensis</name>
    <dbReference type="NCBI Taxonomy" id="2590453"/>
    <lineage>
        <taxon>Bacteria</taxon>
        <taxon>Pseudomonadati</taxon>
        <taxon>Myxococcota</taxon>
        <taxon>Myxococcia</taxon>
        <taxon>Myxococcales</taxon>
        <taxon>Cystobacterineae</taxon>
        <taxon>Myxococcaceae</taxon>
        <taxon>Myxococcus</taxon>
    </lineage>
</organism>
<dbReference type="AlphaFoldDB" id="A0A540X1G0"/>
<accession>A0A540X1G0</accession>
<evidence type="ECO:0000256" key="1">
    <source>
        <dbReference type="SAM" id="MobiDB-lite"/>
    </source>
</evidence>
<comment type="caution">
    <text evidence="2">The sequence shown here is derived from an EMBL/GenBank/DDBJ whole genome shotgun (WGS) entry which is preliminary data.</text>
</comment>
<gene>
    <name evidence="2" type="ORF">FJV41_18485</name>
</gene>
<name>A0A540X1G0_9BACT</name>
<protein>
    <submittedName>
        <fullName evidence="2">Uncharacterized protein</fullName>
    </submittedName>
</protein>
<dbReference type="OrthoDB" id="5699193at2"/>
<evidence type="ECO:0000313" key="3">
    <source>
        <dbReference type="Proteomes" id="UP000315369"/>
    </source>
</evidence>
<feature type="region of interest" description="Disordered" evidence="1">
    <location>
        <begin position="39"/>
        <end position="64"/>
    </location>
</feature>
<proteinExistence type="predicted"/>